<name>A0ABD4X1M5_PRIMG</name>
<feature type="domain" description="N-acetyltransferase" evidence="3">
    <location>
        <begin position="9"/>
        <end position="139"/>
    </location>
</feature>
<dbReference type="PANTHER" id="PTHR43626">
    <property type="entry name" value="ACYL-COA N-ACYLTRANSFERASE"/>
    <property type="match status" value="1"/>
</dbReference>
<dbReference type="AlphaFoldDB" id="A0ABD4X1M5"/>
<comment type="caution">
    <text evidence="4">The sequence shown here is derived from an EMBL/GenBank/DDBJ whole genome shotgun (WGS) entry which is preliminary data.</text>
</comment>
<sequence length="139" mass="15727">MNVSYVIKKEVPSFEQFAALHEASGLHKSKKGNYTKEQLFEAAANSWFRVGIYDNEQLIAFGRMISDGIYQALICDVMVDPSYQNKGLGKQIIQELLTKCQESGIESIQLFAAKGKHHFYKKLGFQEREEDAPGMSLVM</sequence>
<evidence type="ECO:0000313" key="4">
    <source>
        <dbReference type="EMBL" id="MDD9786081.1"/>
    </source>
</evidence>
<gene>
    <name evidence="4" type="ORF">PVE99_27320</name>
</gene>
<evidence type="ECO:0000256" key="2">
    <source>
        <dbReference type="ARBA" id="ARBA00023315"/>
    </source>
</evidence>
<dbReference type="EMBL" id="JARAOX010000219">
    <property type="protein sequence ID" value="MDD9786081.1"/>
    <property type="molecule type" value="Genomic_DNA"/>
</dbReference>
<organism evidence="4 5">
    <name type="scientific">Priestia megaterium</name>
    <name type="common">Bacillus megaterium</name>
    <dbReference type="NCBI Taxonomy" id="1404"/>
    <lineage>
        <taxon>Bacteria</taxon>
        <taxon>Bacillati</taxon>
        <taxon>Bacillota</taxon>
        <taxon>Bacilli</taxon>
        <taxon>Bacillales</taxon>
        <taxon>Bacillaceae</taxon>
        <taxon>Priestia</taxon>
    </lineage>
</organism>
<dbReference type="CDD" id="cd04301">
    <property type="entry name" value="NAT_SF"/>
    <property type="match status" value="1"/>
</dbReference>
<dbReference type="PROSITE" id="PS51186">
    <property type="entry name" value="GNAT"/>
    <property type="match status" value="1"/>
</dbReference>
<evidence type="ECO:0000256" key="1">
    <source>
        <dbReference type="ARBA" id="ARBA00022679"/>
    </source>
</evidence>
<protein>
    <submittedName>
        <fullName evidence="4">GNAT family N-acetyltransferase</fullName>
    </submittedName>
</protein>
<dbReference type="Proteomes" id="UP001213771">
    <property type="component" value="Unassembled WGS sequence"/>
</dbReference>
<proteinExistence type="predicted"/>
<dbReference type="GO" id="GO:0016746">
    <property type="term" value="F:acyltransferase activity"/>
    <property type="evidence" value="ECO:0007669"/>
    <property type="project" value="UniProtKB-KW"/>
</dbReference>
<keyword evidence="2" id="KW-0012">Acyltransferase</keyword>
<reference evidence="4 5" key="1">
    <citation type="submission" date="2023-02" db="EMBL/GenBank/DDBJ databases">
        <authorList>
            <person name="Olszewska D."/>
        </authorList>
    </citation>
    <scope>NUCLEOTIDE SEQUENCE [LARGE SCALE GENOMIC DNA]</scope>
    <source>
        <strain evidence="4 5">FDU301</strain>
    </source>
</reference>
<keyword evidence="1" id="KW-0808">Transferase</keyword>
<dbReference type="InterPro" id="IPR045039">
    <property type="entry name" value="NSI-like"/>
</dbReference>
<dbReference type="Gene3D" id="3.40.630.30">
    <property type="match status" value="1"/>
</dbReference>
<dbReference type="InterPro" id="IPR000182">
    <property type="entry name" value="GNAT_dom"/>
</dbReference>
<accession>A0ABD4X1M5</accession>
<dbReference type="SUPFAM" id="SSF55729">
    <property type="entry name" value="Acyl-CoA N-acyltransferases (Nat)"/>
    <property type="match status" value="1"/>
</dbReference>
<dbReference type="RefSeq" id="WP_155660366.1">
    <property type="nucleotide sequence ID" value="NZ_CATKQG010000011.1"/>
</dbReference>
<evidence type="ECO:0000313" key="5">
    <source>
        <dbReference type="Proteomes" id="UP001213771"/>
    </source>
</evidence>
<dbReference type="PANTHER" id="PTHR43626:SF4">
    <property type="entry name" value="GCN5-RELATED N-ACETYLTRANSFERASE 2, CHLOROPLASTIC"/>
    <property type="match status" value="1"/>
</dbReference>
<evidence type="ECO:0000259" key="3">
    <source>
        <dbReference type="PROSITE" id="PS51186"/>
    </source>
</evidence>
<dbReference type="Pfam" id="PF13508">
    <property type="entry name" value="Acetyltransf_7"/>
    <property type="match status" value="1"/>
</dbReference>
<dbReference type="InterPro" id="IPR016181">
    <property type="entry name" value="Acyl_CoA_acyltransferase"/>
</dbReference>